<dbReference type="InterPro" id="IPR043502">
    <property type="entry name" value="DNA/RNA_pol_sf"/>
</dbReference>
<keyword evidence="8" id="KW-0548">Nucleotidyltransferase</keyword>
<dbReference type="Pfam" id="PF25597">
    <property type="entry name" value="SH3_retrovirus"/>
    <property type="match status" value="1"/>
</dbReference>
<feature type="coiled-coil region" evidence="11">
    <location>
        <begin position="320"/>
        <end position="437"/>
    </location>
</feature>
<evidence type="ECO:0000256" key="5">
    <source>
        <dbReference type="ARBA" id="ARBA00022842"/>
    </source>
</evidence>
<keyword evidence="5" id="KW-0460">Magnesium</keyword>
<keyword evidence="11" id="KW-0175">Coiled coil</keyword>
<keyword evidence="2" id="KW-0479">Metal-binding</keyword>
<evidence type="ECO:0000256" key="8">
    <source>
        <dbReference type="ARBA" id="ARBA00022932"/>
    </source>
</evidence>
<keyword evidence="6" id="KW-0229">DNA integration</keyword>
<evidence type="ECO:0000256" key="11">
    <source>
        <dbReference type="SAM" id="Coils"/>
    </source>
</evidence>
<dbReference type="Gene3D" id="3.30.420.10">
    <property type="entry name" value="Ribonuclease H-like superfamily/Ribonuclease H"/>
    <property type="match status" value="1"/>
</dbReference>
<comment type="caution">
    <text evidence="16">The sequence shown here is derived from an EMBL/GenBank/DDBJ whole genome shotgun (WGS) entry which is preliminary data.</text>
</comment>
<keyword evidence="4" id="KW-0378">Hydrolase</keyword>
<keyword evidence="9" id="KW-0233">DNA recombination</keyword>
<reference evidence="16" key="1">
    <citation type="journal article" date="2022" name="Int. J. Mol. Sci.">
        <title>Draft Genome of Tanacetum Coccineum: Genomic Comparison of Closely Related Tanacetum-Family Plants.</title>
        <authorList>
            <person name="Yamashiro T."/>
            <person name="Shiraishi A."/>
            <person name="Nakayama K."/>
            <person name="Satake H."/>
        </authorList>
    </citation>
    <scope>NUCLEOTIDE SEQUENCE</scope>
</reference>
<evidence type="ECO:0000256" key="10">
    <source>
        <dbReference type="ARBA" id="ARBA00023268"/>
    </source>
</evidence>
<dbReference type="SUPFAM" id="SSF56672">
    <property type="entry name" value="DNA/RNA polymerases"/>
    <property type="match status" value="1"/>
</dbReference>
<dbReference type="InterPro" id="IPR036397">
    <property type="entry name" value="RNaseH_sf"/>
</dbReference>
<dbReference type="InterPro" id="IPR039537">
    <property type="entry name" value="Retrotran_Ty1/copia-like"/>
</dbReference>
<feature type="domain" description="Reverse transcriptase Ty1/copia-type" evidence="13">
    <location>
        <begin position="1200"/>
        <end position="1442"/>
    </location>
</feature>
<proteinExistence type="predicted"/>
<dbReference type="InterPro" id="IPR025724">
    <property type="entry name" value="GAG-pre-integrase_dom"/>
</dbReference>
<evidence type="ECO:0000259" key="14">
    <source>
        <dbReference type="Pfam" id="PF13976"/>
    </source>
</evidence>
<evidence type="ECO:0000259" key="15">
    <source>
        <dbReference type="Pfam" id="PF25597"/>
    </source>
</evidence>
<evidence type="ECO:0000256" key="9">
    <source>
        <dbReference type="ARBA" id="ARBA00023172"/>
    </source>
</evidence>
<keyword evidence="8" id="KW-0808">Transferase</keyword>
<dbReference type="Pfam" id="PF07727">
    <property type="entry name" value="RVT_2"/>
    <property type="match status" value="1"/>
</dbReference>
<feature type="compositionally biased region" description="Polar residues" evidence="12">
    <location>
        <begin position="1104"/>
        <end position="1119"/>
    </location>
</feature>
<organism evidence="16 17">
    <name type="scientific">Tanacetum coccineum</name>
    <dbReference type="NCBI Taxonomy" id="301880"/>
    <lineage>
        <taxon>Eukaryota</taxon>
        <taxon>Viridiplantae</taxon>
        <taxon>Streptophyta</taxon>
        <taxon>Embryophyta</taxon>
        <taxon>Tracheophyta</taxon>
        <taxon>Spermatophyta</taxon>
        <taxon>Magnoliopsida</taxon>
        <taxon>eudicotyledons</taxon>
        <taxon>Gunneridae</taxon>
        <taxon>Pentapetalae</taxon>
        <taxon>asterids</taxon>
        <taxon>campanulids</taxon>
        <taxon>Asterales</taxon>
        <taxon>Asteraceae</taxon>
        <taxon>Asteroideae</taxon>
        <taxon>Anthemideae</taxon>
        <taxon>Anthemidinae</taxon>
        <taxon>Tanacetum</taxon>
    </lineage>
</organism>
<feature type="region of interest" description="Disordered" evidence="12">
    <location>
        <begin position="1081"/>
        <end position="1119"/>
    </location>
</feature>
<evidence type="ECO:0000256" key="12">
    <source>
        <dbReference type="SAM" id="MobiDB-lite"/>
    </source>
</evidence>
<gene>
    <name evidence="16" type="ORF">Tco_0839591</name>
</gene>
<dbReference type="Pfam" id="PF13976">
    <property type="entry name" value="gag_pre-integrs"/>
    <property type="match status" value="1"/>
</dbReference>
<keyword evidence="10" id="KW-0511">Multifunctional enzyme</keyword>
<keyword evidence="17" id="KW-1185">Reference proteome</keyword>
<reference evidence="16" key="2">
    <citation type="submission" date="2022-01" db="EMBL/GenBank/DDBJ databases">
        <authorList>
            <person name="Yamashiro T."/>
            <person name="Shiraishi A."/>
            <person name="Satake H."/>
            <person name="Nakayama K."/>
        </authorList>
    </citation>
    <scope>NUCLEOTIDE SEQUENCE</scope>
</reference>
<dbReference type="InterPro" id="IPR057670">
    <property type="entry name" value="SH3_retrovirus"/>
</dbReference>
<evidence type="ECO:0000313" key="17">
    <source>
        <dbReference type="Proteomes" id="UP001151760"/>
    </source>
</evidence>
<dbReference type="PANTHER" id="PTHR42648:SF11">
    <property type="entry name" value="TRANSPOSON TY4-P GAG-POL POLYPROTEIN"/>
    <property type="match status" value="1"/>
</dbReference>
<evidence type="ECO:0000313" key="16">
    <source>
        <dbReference type="EMBL" id="GJT05129.1"/>
    </source>
</evidence>
<accession>A0ABQ5AVK7</accession>
<dbReference type="PANTHER" id="PTHR42648">
    <property type="entry name" value="TRANSPOSASE, PUTATIVE-RELATED"/>
    <property type="match status" value="1"/>
</dbReference>
<keyword evidence="1" id="KW-0540">Nuclease</keyword>
<feature type="domain" description="GAG-pre-integrase" evidence="14">
    <location>
        <begin position="780"/>
        <end position="819"/>
    </location>
</feature>
<name>A0ABQ5AVK7_9ASTR</name>
<evidence type="ECO:0000256" key="6">
    <source>
        <dbReference type="ARBA" id="ARBA00022908"/>
    </source>
</evidence>
<dbReference type="InterPro" id="IPR013103">
    <property type="entry name" value="RVT_2"/>
</dbReference>
<keyword evidence="3" id="KW-0255">Endonuclease</keyword>
<evidence type="ECO:0000256" key="4">
    <source>
        <dbReference type="ARBA" id="ARBA00022801"/>
    </source>
</evidence>
<sequence length="1630" mass="186937">MDSIISLGQKNTLAEYMILSGADNRPPMLDKDLYDSWKSRMELYMQNREHGRLILELVEHGPLIWHTVEENGVIRTKKYAELSAAKKIQADCDMKATNIILQGLPADIYSLHERECKLYDAFDKFTHIKGESLHTYYLRFTQLIDDMNIYKMKMEQFQVNTKFLNSLPPEWSFVVHVFSPGDYPIACLNKAMTFLMDVASSRFLTTKNQLRNSSNPRNQATIQDDRVTVQQVHGRQGQNYSEKAMLAEAQEARQILDEEQLTRDLDTYDSDCDDLSNAQAILMANIPNYGSNVISEENVQDTNLQAQQDSMILSVIEQMSEQMINHVNNWEKANKEQNNESITVELERYKERVKTFEQRLNIDLSSREKMIDSQMDDMIREKLALKEQIDSLEQNLSKQIKEKESLFQTFTVFKNESKEKENKYMETEIDLENKIKELDNIICKVGQSAQTVHMLTKPQVFYDNTHKQALGYQNPFYLKKAQRIKPTLYDGVVISNTHVVMPVTDDEETLILEEESRSKMFKKAKDPETVKQNISHKPIDYEKLNRVTEDFGKRFTPQQELSAEQAFWLRISNPSIEPSFIPPIIMDVPSELPKVSLVNTSLKKVKFHLTQFDSVVKKRTTPSALEEVPLPPRLLENREAHIDYIKHTQENANILWKIVKLAKAKQPLDSKFDFAYTCPKAITPRSKKIVVTPMNNVKKVRSEVFYWNDQIARIMGYGDYQLRNVVISRVYYIEGLGHNLFSVGQFCDADLEVSFWKNTCFIRNLEGVDLLSGSRDTNLLSHLNFGTLNKLAKDGLARGIPRLKFQKDHLCSACALGKSKNLYATQCLEYINQEKLYLFHMDLCGLMRVASINGKSSFEIHCPEVRTIMDLFVNRHSVRYENVGITHQTSVARTPQQNGVVKRQNRTLVEAARTMLIFSRASLFLWAEAINTTYLSFFHVFGSLYPTNDHDDLGKFDAKAHIGIFVGYTPAKKAFRIYNRRTRIITETIHVTFDELTAMASEQFSSGPGLHGMTPATSSTRLISKPIYQQPCISPIRDNWDHLFQPMFDEYFNPPTIIVSLVQEVAALRAKVLADSSVSTSIDQDALPTKSPKTPTFHDDPLNESPNEDSTSHGSSSNVRQIHTPLEHIGRWTKDHPIANVIGDPSRSVSTRKQLHTDAMWCYFDAFLTLVEPKNFKQAMTEPSWIDAMQEEIHEFERLEVWELVSCPDNVFLIKLKWIYKVKTDESGGVLKNKARLVAQGFRQEEGIDFEESFAPVARIEAIRIFVANAAHKNMTIYQMDVKTAFLNGELKEEVYVSQPEGFVDQDNPSHVYKLKKALYGLKQAPRAWYDMLSSFLISQQFSKGAVDPTLFTRHAGNDILLVQIYVDDIIFASTNTAMCDEFANQMTSKFKMSMMGQMSFFLGLQISQSPRGIFINQSKYASEIVKKYSLNTTDSVDTPIIETKKLDEDLQGKPVDATLYYGMIGSLMYLTDSRPDLNYVVCLCARIPYGFSPREPTFQVTLDALALTSCYPAFLITADVLKCIYKHDDFYRFKIDKKKCFKLTLEVFRDILQICPRVQGRDFDPLPSEEDTVSFLRDLGHTGVINLLNDVVVDQMHQPWRTFAALINRSLSGKMIGLDKLRLSRAQII</sequence>
<evidence type="ECO:0000256" key="1">
    <source>
        <dbReference type="ARBA" id="ARBA00022722"/>
    </source>
</evidence>
<keyword evidence="7" id="KW-0695">RNA-directed DNA polymerase</keyword>
<evidence type="ECO:0000256" key="2">
    <source>
        <dbReference type="ARBA" id="ARBA00022723"/>
    </source>
</evidence>
<dbReference type="SUPFAM" id="SSF53098">
    <property type="entry name" value="Ribonuclease H-like"/>
    <property type="match status" value="1"/>
</dbReference>
<evidence type="ECO:0000256" key="3">
    <source>
        <dbReference type="ARBA" id="ARBA00022759"/>
    </source>
</evidence>
<evidence type="ECO:0000256" key="7">
    <source>
        <dbReference type="ARBA" id="ARBA00022918"/>
    </source>
</evidence>
<dbReference type="EMBL" id="BQNB010012562">
    <property type="protein sequence ID" value="GJT05129.1"/>
    <property type="molecule type" value="Genomic_DNA"/>
</dbReference>
<feature type="domain" description="Retroviral polymerase SH3-like" evidence="15">
    <location>
        <begin position="945"/>
        <end position="997"/>
    </location>
</feature>
<dbReference type="Proteomes" id="UP001151760">
    <property type="component" value="Unassembled WGS sequence"/>
</dbReference>
<keyword evidence="8" id="KW-0239">DNA-directed DNA polymerase</keyword>
<protein>
    <submittedName>
        <fullName evidence="16">Retrovirus-related pol polyprotein from transposon TNT 1-94</fullName>
    </submittedName>
</protein>
<dbReference type="InterPro" id="IPR012337">
    <property type="entry name" value="RNaseH-like_sf"/>
</dbReference>
<evidence type="ECO:0000259" key="13">
    <source>
        <dbReference type="Pfam" id="PF07727"/>
    </source>
</evidence>